<dbReference type="Pfam" id="PF05368">
    <property type="entry name" value="NmrA"/>
    <property type="match status" value="1"/>
</dbReference>
<evidence type="ECO:0000256" key="3">
    <source>
        <dbReference type="ARBA" id="ARBA00023002"/>
    </source>
</evidence>
<keyword evidence="3" id="KW-0560">Oxidoreductase</keyword>
<evidence type="ECO:0000256" key="2">
    <source>
        <dbReference type="ARBA" id="ARBA00022857"/>
    </source>
</evidence>
<comment type="similarity">
    <text evidence="1">Belongs to the NmrA-type oxidoreductase family.</text>
</comment>
<name>A0ABR3WK50_9PEZI</name>
<dbReference type="Proteomes" id="UP001586593">
    <property type="component" value="Unassembled WGS sequence"/>
</dbReference>
<keyword evidence="6" id="KW-1185">Reference proteome</keyword>
<evidence type="ECO:0000313" key="5">
    <source>
        <dbReference type="EMBL" id="KAL1863850.1"/>
    </source>
</evidence>
<evidence type="ECO:0000259" key="4">
    <source>
        <dbReference type="Pfam" id="PF05368"/>
    </source>
</evidence>
<dbReference type="EMBL" id="JAZHXJ010000358">
    <property type="protein sequence ID" value="KAL1863850.1"/>
    <property type="molecule type" value="Genomic_DNA"/>
</dbReference>
<evidence type="ECO:0000313" key="6">
    <source>
        <dbReference type="Proteomes" id="UP001586593"/>
    </source>
</evidence>
<dbReference type="PANTHER" id="PTHR42748">
    <property type="entry name" value="NITROGEN METABOLITE REPRESSION PROTEIN NMRA FAMILY MEMBER"/>
    <property type="match status" value="1"/>
</dbReference>
<proteinExistence type="inferred from homology"/>
<organism evidence="5 6">
    <name type="scientific">Phialemonium thermophilum</name>
    <dbReference type="NCBI Taxonomy" id="223376"/>
    <lineage>
        <taxon>Eukaryota</taxon>
        <taxon>Fungi</taxon>
        <taxon>Dikarya</taxon>
        <taxon>Ascomycota</taxon>
        <taxon>Pezizomycotina</taxon>
        <taxon>Sordariomycetes</taxon>
        <taxon>Sordariomycetidae</taxon>
        <taxon>Cephalothecales</taxon>
        <taxon>Cephalothecaceae</taxon>
        <taxon>Phialemonium</taxon>
    </lineage>
</organism>
<comment type="caution">
    <text evidence="5">The sequence shown here is derived from an EMBL/GenBank/DDBJ whole genome shotgun (WGS) entry which is preliminary data.</text>
</comment>
<protein>
    <recommendedName>
        <fullName evidence="4">NmrA-like domain-containing protein</fullName>
    </recommendedName>
</protein>
<dbReference type="PANTHER" id="PTHR42748:SF30">
    <property type="entry name" value="NMRA-LIKE DOMAIN-CONTAINING PROTEIN"/>
    <property type="match status" value="1"/>
</dbReference>
<evidence type="ECO:0000256" key="1">
    <source>
        <dbReference type="ARBA" id="ARBA00006328"/>
    </source>
</evidence>
<dbReference type="InterPro" id="IPR051164">
    <property type="entry name" value="NmrA-like_oxidored"/>
</dbReference>
<reference evidence="5 6" key="1">
    <citation type="journal article" date="2024" name="Commun. Biol.">
        <title>Comparative genomic analysis of thermophilic fungi reveals convergent evolutionary adaptations and gene losses.</title>
        <authorList>
            <person name="Steindorff A.S."/>
            <person name="Aguilar-Pontes M.V."/>
            <person name="Robinson A.J."/>
            <person name="Andreopoulos B."/>
            <person name="LaButti K."/>
            <person name="Kuo A."/>
            <person name="Mondo S."/>
            <person name="Riley R."/>
            <person name="Otillar R."/>
            <person name="Haridas S."/>
            <person name="Lipzen A."/>
            <person name="Grimwood J."/>
            <person name="Schmutz J."/>
            <person name="Clum A."/>
            <person name="Reid I.D."/>
            <person name="Moisan M.C."/>
            <person name="Butler G."/>
            <person name="Nguyen T.T.M."/>
            <person name="Dewar K."/>
            <person name="Conant G."/>
            <person name="Drula E."/>
            <person name="Henrissat B."/>
            <person name="Hansel C."/>
            <person name="Singer S."/>
            <person name="Hutchinson M.I."/>
            <person name="de Vries R.P."/>
            <person name="Natvig D.O."/>
            <person name="Powell A.J."/>
            <person name="Tsang A."/>
            <person name="Grigoriev I.V."/>
        </authorList>
    </citation>
    <scope>NUCLEOTIDE SEQUENCE [LARGE SCALE GENOMIC DNA]</scope>
    <source>
        <strain evidence="5 6">ATCC 24622</strain>
    </source>
</reference>
<accession>A0ABR3WK50</accession>
<feature type="domain" description="NmrA-like" evidence="4">
    <location>
        <begin position="5"/>
        <end position="258"/>
    </location>
</feature>
<dbReference type="Gene3D" id="3.40.50.720">
    <property type="entry name" value="NAD(P)-binding Rossmann-like Domain"/>
    <property type="match status" value="1"/>
</dbReference>
<dbReference type="SUPFAM" id="SSF51735">
    <property type="entry name" value="NAD(P)-binding Rossmann-fold domains"/>
    <property type="match status" value="1"/>
</dbReference>
<gene>
    <name evidence="5" type="ORF">VTK73DRAFT_6350</name>
</gene>
<dbReference type="InterPro" id="IPR036291">
    <property type="entry name" value="NAD(P)-bd_dom_sf"/>
</dbReference>
<sequence>MATYLVTQATGSQSQWVIKHLLNDGAKVHAVVRDLSKVPPLLKDPRITLFQGESQNVDEIFAAAQGCQGVFLNTFPVPGLETAQAQGIVDAAKKAGLRHVVASTVCLADKPAYWDNALGDKSQLRDYYRSKAAVEDIVRRSGLEAYTIIRPAVLQQDYMVPHSYMNFPELPTKGELAHCLVDGARVPHTDNYDAGKFAAAALQDPTRFAGQEIDIVNEALTIEEVRDAIVKASGRKVRVRRRSPEEVEKTLQTVFGQRFHIIANEKDFGAPEFAAAARATQSKFGIPFTSLEGTLQRERAHLLESIPA</sequence>
<dbReference type="InterPro" id="IPR008030">
    <property type="entry name" value="NmrA-like"/>
</dbReference>
<keyword evidence="2" id="KW-0521">NADP</keyword>